<accession>A0A1M4EEK1</accession>
<sequence>MLLVEDEHPLARYIEAGLRKHGFASGCGRRVARHRISRRPSTSSPGAARLSGGRRLARLPGC</sequence>
<gene>
    <name evidence="2" type="ORF">BN4615_P6662</name>
</gene>
<dbReference type="AlphaFoldDB" id="A0A1M4EEK1"/>
<proteinExistence type="predicted"/>
<name>A0A1M4EEK1_9ACTN</name>
<feature type="region of interest" description="Disordered" evidence="1">
    <location>
        <begin position="31"/>
        <end position="62"/>
    </location>
</feature>
<evidence type="ECO:0000256" key="1">
    <source>
        <dbReference type="SAM" id="MobiDB-lite"/>
    </source>
</evidence>
<organism evidence="2">
    <name type="scientific">Nonomuraea gerenzanensis</name>
    <dbReference type="NCBI Taxonomy" id="93944"/>
    <lineage>
        <taxon>Bacteria</taxon>
        <taxon>Bacillati</taxon>
        <taxon>Actinomycetota</taxon>
        <taxon>Actinomycetes</taxon>
        <taxon>Streptosporangiales</taxon>
        <taxon>Streptosporangiaceae</taxon>
        <taxon>Nonomuraea</taxon>
    </lineage>
</organism>
<protein>
    <submittedName>
        <fullName evidence="2">Uncharacterized protein</fullName>
    </submittedName>
</protein>
<evidence type="ECO:0000313" key="2">
    <source>
        <dbReference type="EMBL" id="SBO97146.1"/>
    </source>
</evidence>
<feature type="compositionally biased region" description="Low complexity" evidence="1">
    <location>
        <begin position="43"/>
        <end position="62"/>
    </location>
</feature>
<reference evidence="2" key="1">
    <citation type="submission" date="2016-04" db="EMBL/GenBank/DDBJ databases">
        <authorList>
            <person name="Evans L.H."/>
            <person name="Alamgir A."/>
            <person name="Owens N."/>
            <person name="Weber N.D."/>
            <person name="Virtaneva K."/>
            <person name="Barbian K."/>
            <person name="Babar A."/>
            <person name="Rosenke K."/>
        </authorList>
    </citation>
    <scope>NUCLEOTIDE SEQUENCE</scope>
    <source>
        <strain evidence="2">Nono1</strain>
    </source>
</reference>
<dbReference type="EMBL" id="LT559118">
    <property type="protein sequence ID" value="SBO97146.1"/>
    <property type="molecule type" value="Genomic_DNA"/>
</dbReference>